<evidence type="ECO:0000256" key="6">
    <source>
        <dbReference type="RuleBase" id="RU000540"/>
    </source>
</evidence>
<dbReference type="GO" id="GO:0048608">
    <property type="term" value="P:reproductive structure development"/>
    <property type="evidence" value="ECO:0007669"/>
    <property type="project" value="UniProtKB-ARBA"/>
</dbReference>
<name>A0A7N0UZM0_KALFE</name>
<dbReference type="GO" id="GO:0016020">
    <property type="term" value="C:membrane"/>
    <property type="evidence" value="ECO:0007669"/>
    <property type="project" value="UniProtKB-SubCell"/>
</dbReference>
<dbReference type="PANTHER" id="PTHR33203:SF24">
    <property type="entry name" value="OLEOSIN"/>
    <property type="match status" value="1"/>
</dbReference>
<evidence type="ECO:0000313" key="8">
    <source>
        <dbReference type="EnsemblPlants" id="Kaladp0095s0525.1.v1.1.CDS.1"/>
    </source>
</evidence>
<dbReference type="InterPro" id="IPR000136">
    <property type="entry name" value="Oleosin"/>
</dbReference>
<dbReference type="OMA" id="YARSRIM"/>
<comment type="subcellular location">
    <subcellularLocation>
        <location evidence="6">Lipid droplet</location>
    </subcellularLocation>
    <subcellularLocation>
        <location evidence="6">Membrane</location>
        <topology evidence="6">Multi-pass membrane protein</topology>
    </subcellularLocation>
</comment>
<dbReference type="GO" id="GO:0009791">
    <property type="term" value="P:post-embryonic development"/>
    <property type="evidence" value="ECO:0007669"/>
    <property type="project" value="UniProtKB-ARBA"/>
</dbReference>
<organism evidence="8 9">
    <name type="scientific">Kalanchoe fedtschenkoi</name>
    <name type="common">Lavender scallops</name>
    <name type="synonym">South American air plant</name>
    <dbReference type="NCBI Taxonomy" id="63787"/>
    <lineage>
        <taxon>Eukaryota</taxon>
        <taxon>Viridiplantae</taxon>
        <taxon>Streptophyta</taxon>
        <taxon>Embryophyta</taxon>
        <taxon>Tracheophyta</taxon>
        <taxon>Spermatophyta</taxon>
        <taxon>Magnoliopsida</taxon>
        <taxon>eudicotyledons</taxon>
        <taxon>Gunneridae</taxon>
        <taxon>Pentapetalae</taxon>
        <taxon>Saxifragales</taxon>
        <taxon>Crassulaceae</taxon>
        <taxon>Kalanchoe</taxon>
    </lineage>
</organism>
<accession>A0A7N0UZM0</accession>
<evidence type="ECO:0000256" key="2">
    <source>
        <dbReference type="ARBA" id="ARBA00022677"/>
    </source>
</evidence>
<evidence type="ECO:0000256" key="4">
    <source>
        <dbReference type="ARBA" id="ARBA00022989"/>
    </source>
</evidence>
<feature type="transmembrane region" description="Helical" evidence="7">
    <location>
        <begin position="36"/>
        <end position="61"/>
    </location>
</feature>
<dbReference type="Gramene" id="Kaladp0095s0525.1.v1.1">
    <property type="protein sequence ID" value="Kaladp0095s0525.1.v1.1.CDS.1"/>
    <property type="gene ID" value="Kaladp0095s0525.v1.1"/>
</dbReference>
<keyword evidence="9" id="KW-1185">Reference proteome</keyword>
<keyword evidence="3 7" id="KW-0812">Transmembrane</keyword>
<dbReference type="GO" id="GO:0012511">
    <property type="term" value="C:monolayer-surrounded lipid storage body"/>
    <property type="evidence" value="ECO:0007669"/>
    <property type="project" value="InterPro"/>
</dbReference>
<evidence type="ECO:0000313" key="9">
    <source>
        <dbReference type="Proteomes" id="UP000594263"/>
    </source>
</evidence>
<dbReference type="PANTHER" id="PTHR33203">
    <property type="entry name" value="OLEOSIN"/>
    <property type="match status" value="1"/>
</dbReference>
<reference evidence="8" key="1">
    <citation type="submission" date="2021-01" db="UniProtKB">
        <authorList>
            <consortium name="EnsemblPlants"/>
        </authorList>
    </citation>
    <scope>IDENTIFICATION</scope>
</reference>
<dbReference type="EnsemblPlants" id="Kaladp0095s0525.1.v1.1">
    <property type="protein sequence ID" value="Kaladp0095s0525.1.v1.1.CDS.1"/>
    <property type="gene ID" value="Kaladp0095s0525.v1.1"/>
</dbReference>
<feature type="transmembrane region" description="Helical" evidence="7">
    <location>
        <begin position="68"/>
        <end position="97"/>
    </location>
</feature>
<proteinExistence type="inferred from homology"/>
<keyword evidence="2 6" id="KW-0551">Lipid droplet</keyword>
<evidence type="ECO:0000256" key="1">
    <source>
        <dbReference type="ARBA" id="ARBA00010858"/>
    </source>
</evidence>
<evidence type="ECO:0000256" key="7">
    <source>
        <dbReference type="SAM" id="Phobius"/>
    </source>
</evidence>
<evidence type="ECO:0000256" key="5">
    <source>
        <dbReference type="ARBA" id="ARBA00023136"/>
    </source>
</evidence>
<dbReference type="PROSITE" id="PS00811">
    <property type="entry name" value="OLEOSINS"/>
    <property type="match status" value="1"/>
</dbReference>
<comment type="similarity">
    <text evidence="1 6">Belongs to the oleosin family.</text>
</comment>
<dbReference type="Pfam" id="PF01277">
    <property type="entry name" value="Oleosin"/>
    <property type="match status" value="1"/>
</dbReference>
<keyword evidence="5 7" id="KW-0472">Membrane</keyword>
<protein>
    <recommendedName>
        <fullName evidence="6">Oleosin</fullName>
    </recommendedName>
</protein>
<keyword evidence="4 7" id="KW-1133">Transmembrane helix</keyword>
<dbReference type="AlphaFoldDB" id="A0A7N0UZM0"/>
<dbReference type="Proteomes" id="UP000594263">
    <property type="component" value="Unplaced"/>
</dbReference>
<dbReference type="GO" id="GO:0019915">
    <property type="term" value="P:lipid storage"/>
    <property type="evidence" value="ECO:0007669"/>
    <property type="project" value="TreeGrafter"/>
</dbReference>
<sequence>MSTEHSRPFTQKLYDSAPSSRQTVKFLTAATTGASLLLLSGLVLTATVIGLVVATPLLVLFSPVLVPAAFVLFLAFAGFVSSGGFGLAAVAALGWIYNYVAGKHPPGADKLDYARTMIADKARHVKERARDYGHAVQHRVQDATHSS</sequence>
<evidence type="ECO:0000256" key="3">
    <source>
        <dbReference type="ARBA" id="ARBA00022692"/>
    </source>
</evidence>